<evidence type="ECO:0000259" key="11">
    <source>
        <dbReference type="PROSITE" id="PS50850"/>
    </source>
</evidence>
<sequence length="444" mass="46883">MSQINSVSSSQAASGQPARPGKSIAKSLVGIGAGNAVEWFDWAIYATFASYIAQSLFSKENPASAFLATLGIFAVGFVARPVGGLLFGVIGDKIGRKTAMTAAVGLAAFGSLLIAVTPSYASIGAWASFILLAARLLQGLAHGGELPSAQTYLAEIAPPKQRGLYSTLIYASGTTGIVFGTLLGAIFTTVLSDEQMQAFGWRIPFFLGALMGLYTLIMRARLKESNTFAAQKSAKAATAQKSSLLSDFMANKVKALQVIGLTVGITVVYYIWSVSTPAHAIATLHIPPTQALWVGVIANLVFIAALPFWGKLSDRIGRRPVMLISLIGAAALQIPAAAFVRDSWWQLLVSMVVMLLFISGYAAISPAVYAELFPTSIRTVGVAVPYALCVALFGGTAAYLQAACDVWFGGSGAMMFSIYSIVLLLVSIFTVYKIKESKGIELQD</sequence>
<feature type="domain" description="Major facilitator superfamily (MFS) profile" evidence="11">
    <location>
        <begin position="27"/>
        <end position="438"/>
    </location>
</feature>
<dbReference type="GO" id="GO:0005886">
    <property type="term" value="C:plasma membrane"/>
    <property type="evidence" value="ECO:0007669"/>
    <property type="project" value="UniProtKB-SubCell"/>
</dbReference>
<comment type="similarity">
    <text evidence="2">Belongs to the major facilitator superfamily. Metabolite:H+ Symporter (MHS) family (TC 2.A.1.6) family.</text>
</comment>
<evidence type="ECO:0000256" key="2">
    <source>
        <dbReference type="ARBA" id="ARBA00008240"/>
    </source>
</evidence>
<evidence type="ECO:0000313" key="13">
    <source>
        <dbReference type="Proteomes" id="UP000316612"/>
    </source>
</evidence>
<feature type="transmembrane region" description="Helical" evidence="10">
    <location>
        <begin position="164"/>
        <end position="187"/>
    </location>
</feature>
<name>A0A4Y4DKL7_GLUUR</name>
<evidence type="ECO:0000256" key="3">
    <source>
        <dbReference type="ARBA" id="ARBA00022448"/>
    </source>
</evidence>
<dbReference type="GO" id="GO:0015293">
    <property type="term" value="F:symporter activity"/>
    <property type="evidence" value="ECO:0007669"/>
    <property type="project" value="UniProtKB-KW"/>
</dbReference>
<dbReference type="InterPro" id="IPR005828">
    <property type="entry name" value="MFS_sugar_transport-like"/>
</dbReference>
<dbReference type="OrthoDB" id="8953821at2"/>
<feature type="transmembrane region" description="Helical" evidence="10">
    <location>
        <begin position="344"/>
        <end position="368"/>
    </location>
</feature>
<dbReference type="Gene3D" id="1.20.1250.20">
    <property type="entry name" value="MFS general substrate transporter like domains"/>
    <property type="match status" value="2"/>
</dbReference>
<keyword evidence="5 10" id="KW-0812">Transmembrane</keyword>
<dbReference type="RefSeq" id="WP_141363321.1">
    <property type="nucleotide sequence ID" value="NZ_BAAAJL010000003.1"/>
</dbReference>
<keyword evidence="3" id="KW-0813">Transport</keyword>
<dbReference type="Proteomes" id="UP000316612">
    <property type="component" value="Unassembled WGS sequence"/>
</dbReference>
<evidence type="ECO:0000256" key="5">
    <source>
        <dbReference type="ARBA" id="ARBA00022692"/>
    </source>
</evidence>
<comment type="caution">
    <text evidence="12">The sequence shown here is derived from an EMBL/GenBank/DDBJ whole genome shotgun (WGS) entry which is preliminary data.</text>
</comment>
<comment type="subcellular location">
    <subcellularLocation>
        <location evidence="1">Cell membrane</location>
        <topology evidence="1">Multi-pass membrane protein</topology>
    </subcellularLocation>
</comment>
<dbReference type="InterPro" id="IPR005829">
    <property type="entry name" value="Sugar_transporter_CS"/>
</dbReference>
<keyword evidence="6" id="KW-0769">Symport</keyword>
<feature type="region of interest" description="Disordered" evidence="9">
    <location>
        <begin position="1"/>
        <end position="20"/>
    </location>
</feature>
<evidence type="ECO:0000313" key="12">
    <source>
        <dbReference type="EMBL" id="GED05842.1"/>
    </source>
</evidence>
<gene>
    <name evidence="12" type="ORF">AUR04nite_13740</name>
</gene>
<dbReference type="Pfam" id="PF07690">
    <property type="entry name" value="MFS_1"/>
    <property type="match status" value="1"/>
</dbReference>
<dbReference type="AlphaFoldDB" id="A0A4Y4DKL7"/>
<feature type="transmembrane region" description="Helical" evidence="10">
    <location>
        <begin position="99"/>
        <end position="117"/>
    </location>
</feature>
<dbReference type="EMBL" id="BJNY01000007">
    <property type="protein sequence ID" value="GED05842.1"/>
    <property type="molecule type" value="Genomic_DNA"/>
</dbReference>
<feature type="transmembrane region" description="Helical" evidence="10">
    <location>
        <begin position="292"/>
        <end position="309"/>
    </location>
</feature>
<keyword evidence="8 10" id="KW-0472">Membrane</keyword>
<evidence type="ECO:0000256" key="8">
    <source>
        <dbReference type="ARBA" id="ARBA00023136"/>
    </source>
</evidence>
<feature type="transmembrane region" description="Helical" evidence="10">
    <location>
        <begin position="406"/>
        <end position="432"/>
    </location>
</feature>
<feature type="transmembrane region" description="Helical" evidence="10">
    <location>
        <begin position="321"/>
        <end position="338"/>
    </location>
</feature>
<dbReference type="InterPro" id="IPR011701">
    <property type="entry name" value="MFS"/>
</dbReference>
<evidence type="ECO:0000256" key="10">
    <source>
        <dbReference type="SAM" id="Phobius"/>
    </source>
</evidence>
<evidence type="ECO:0000256" key="1">
    <source>
        <dbReference type="ARBA" id="ARBA00004651"/>
    </source>
</evidence>
<keyword evidence="7 10" id="KW-1133">Transmembrane helix</keyword>
<dbReference type="InterPro" id="IPR051084">
    <property type="entry name" value="H+-coupled_symporters"/>
</dbReference>
<dbReference type="PANTHER" id="PTHR43528:SF1">
    <property type="entry name" value="ALPHA-KETOGLUTARATE PERMEASE"/>
    <property type="match status" value="1"/>
</dbReference>
<keyword evidence="4" id="KW-1003">Cell membrane</keyword>
<evidence type="ECO:0000256" key="4">
    <source>
        <dbReference type="ARBA" id="ARBA00022475"/>
    </source>
</evidence>
<proteinExistence type="inferred from homology"/>
<accession>A0A4Y4DKL7</accession>
<evidence type="ECO:0000256" key="7">
    <source>
        <dbReference type="ARBA" id="ARBA00022989"/>
    </source>
</evidence>
<dbReference type="PANTHER" id="PTHR43528">
    <property type="entry name" value="ALPHA-KETOGLUTARATE PERMEASE"/>
    <property type="match status" value="1"/>
</dbReference>
<reference evidence="12 13" key="1">
    <citation type="submission" date="2019-06" db="EMBL/GenBank/DDBJ databases">
        <title>Whole genome shotgun sequence of Glutamicibacter uratoxydans NBRC 15515.</title>
        <authorList>
            <person name="Hosoyama A."/>
            <person name="Uohara A."/>
            <person name="Ohji S."/>
            <person name="Ichikawa N."/>
        </authorList>
    </citation>
    <scope>NUCLEOTIDE SEQUENCE [LARGE SCALE GENOMIC DNA]</scope>
    <source>
        <strain evidence="12 13">NBRC 15515</strain>
    </source>
</reference>
<feature type="compositionally biased region" description="Polar residues" evidence="9">
    <location>
        <begin position="1"/>
        <end position="14"/>
    </location>
</feature>
<dbReference type="PROSITE" id="PS00217">
    <property type="entry name" value="SUGAR_TRANSPORT_2"/>
    <property type="match status" value="1"/>
</dbReference>
<feature type="transmembrane region" description="Helical" evidence="10">
    <location>
        <begin position="65"/>
        <end position="87"/>
    </location>
</feature>
<dbReference type="SUPFAM" id="SSF103473">
    <property type="entry name" value="MFS general substrate transporter"/>
    <property type="match status" value="1"/>
</dbReference>
<dbReference type="Pfam" id="PF00083">
    <property type="entry name" value="Sugar_tr"/>
    <property type="match status" value="1"/>
</dbReference>
<evidence type="ECO:0000256" key="6">
    <source>
        <dbReference type="ARBA" id="ARBA00022847"/>
    </source>
</evidence>
<dbReference type="InterPro" id="IPR036259">
    <property type="entry name" value="MFS_trans_sf"/>
</dbReference>
<feature type="transmembrane region" description="Helical" evidence="10">
    <location>
        <begin position="380"/>
        <end position="400"/>
    </location>
</feature>
<dbReference type="InterPro" id="IPR020846">
    <property type="entry name" value="MFS_dom"/>
</dbReference>
<keyword evidence="13" id="KW-1185">Reference proteome</keyword>
<feature type="transmembrane region" description="Helical" evidence="10">
    <location>
        <begin position="199"/>
        <end position="217"/>
    </location>
</feature>
<protein>
    <submittedName>
        <fullName evidence="12">MFS transporter</fullName>
    </submittedName>
</protein>
<dbReference type="PROSITE" id="PS50850">
    <property type="entry name" value="MFS"/>
    <property type="match status" value="1"/>
</dbReference>
<organism evidence="12 13">
    <name type="scientific">Glutamicibacter uratoxydans</name>
    <name type="common">Arthrobacter uratoxydans</name>
    <dbReference type="NCBI Taxonomy" id="43667"/>
    <lineage>
        <taxon>Bacteria</taxon>
        <taxon>Bacillati</taxon>
        <taxon>Actinomycetota</taxon>
        <taxon>Actinomycetes</taxon>
        <taxon>Micrococcales</taxon>
        <taxon>Micrococcaceae</taxon>
        <taxon>Glutamicibacter</taxon>
    </lineage>
</organism>
<evidence type="ECO:0000256" key="9">
    <source>
        <dbReference type="SAM" id="MobiDB-lite"/>
    </source>
</evidence>
<feature type="transmembrane region" description="Helical" evidence="10">
    <location>
        <begin position="255"/>
        <end position="272"/>
    </location>
</feature>